<proteinExistence type="predicted"/>
<keyword evidence="4" id="KW-1185">Reference proteome</keyword>
<dbReference type="Proteomes" id="UP000179807">
    <property type="component" value="Unassembled WGS sequence"/>
</dbReference>
<evidence type="ECO:0000313" key="4">
    <source>
        <dbReference type="Proteomes" id="UP000179807"/>
    </source>
</evidence>
<dbReference type="Gene3D" id="1.20.58.2220">
    <property type="entry name" value="Formin, FH2 domain"/>
    <property type="match status" value="1"/>
</dbReference>
<dbReference type="RefSeq" id="XP_068359915.1">
    <property type="nucleotide sequence ID" value="XM_068492510.1"/>
</dbReference>
<evidence type="ECO:0000259" key="2">
    <source>
        <dbReference type="PROSITE" id="PS51444"/>
    </source>
</evidence>
<dbReference type="SUPFAM" id="SSF101447">
    <property type="entry name" value="Formin homology 2 domain (FH2 domain)"/>
    <property type="match status" value="1"/>
</dbReference>
<dbReference type="PANTHER" id="PTHR45725">
    <property type="entry name" value="FORMIN HOMOLOGY 2 FAMILY MEMBER"/>
    <property type="match status" value="1"/>
</dbReference>
<dbReference type="InterPro" id="IPR051425">
    <property type="entry name" value="Formin_Homology"/>
</dbReference>
<dbReference type="GeneID" id="94827214"/>
<dbReference type="AlphaFoldDB" id="A0A1J4K6G7"/>
<comment type="caution">
    <text evidence="3">The sequence shown here is derived from an EMBL/GenBank/DDBJ whole genome shotgun (WGS) entry which is preliminary data.</text>
</comment>
<dbReference type="InterPro" id="IPR015425">
    <property type="entry name" value="FH2_Formin"/>
</dbReference>
<dbReference type="InterPro" id="IPR042201">
    <property type="entry name" value="FH2_Formin_sf"/>
</dbReference>
<dbReference type="PANTHER" id="PTHR45725:SF1">
    <property type="entry name" value="DISHEVELLED ASSOCIATED ACTIVATOR OF MORPHOGENESIS, ISOFORM D"/>
    <property type="match status" value="1"/>
</dbReference>
<reference evidence="3" key="1">
    <citation type="submission" date="2016-10" db="EMBL/GenBank/DDBJ databases">
        <authorList>
            <person name="Benchimol M."/>
            <person name="Almeida L.G."/>
            <person name="Vasconcelos A.T."/>
            <person name="Perreira-Neves A."/>
            <person name="Rosa I.A."/>
            <person name="Tasca T."/>
            <person name="Bogo M.R."/>
            <person name="de Souza W."/>
        </authorList>
    </citation>
    <scope>NUCLEOTIDE SEQUENCE [LARGE SCALE GENOMIC DNA]</scope>
    <source>
        <strain evidence="3">K</strain>
    </source>
</reference>
<organism evidence="3 4">
    <name type="scientific">Tritrichomonas foetus</name>
    <dbReference type="NCBI Taxonomy" id="1144522"/>
    <lineage>
        <taxon>Eukaryota</taxon>
        <taxon>Metamonada</taxon>
        <taxon>Parabasalia</taxon>
        <taxon>Tritrichomonadida</taxon>
        <taxon>Tritrichomonadidae</taxon>
        <taxon>Tritrichomonas</taxon>
    </lineage>
</organism>
<dbReference type="PROSITE" id="PS51444">
    <property type="entry name" value="FH2"/>
    <property type="match status" value="1"/>
</dbReference>
<dbReference type="VEuPathDB" id="TrichDB:TRFO_05471"/>
<dbReference type="EMBL" id="MLAK01000716">
    <property type="protein sequence ID" value="OHT06779.1"/>
    <property type="molecule type" value="Genomic_DNA"/>
</dbReference>
<dbReference type="PRINTS" id="PR01217">
    <property type="entry name" value="PRICHEXTENSN"/>
</dbReference>
<feature type="region of interest" description="Disordered" evidence="1">
    <location>
        <begin position="197"/>
        <end position="320"/>
    </location>
</feature>
<dbReference type="SMART" id="SM00498">
    <property type="entry name" value="FH2"/>
    <property type="match status" value="1"/>
</dbReference>
<evidence type="ECO:0000256" key="1">
    <source>
        <dbReference type="SAM" id="MobiDB-lite"/>
    </source>
</evidence>
<feature type="domain" description="FH2" evidence="2">
    <location>
        <begin position="313"/>
        <end position="701"/>
    </location>
</feature>
<sequence length="734" mass="80955">MLVSPDRIEESYIALLPPMELNNRFKRVDDLLNFKQQQQQQQQQPRNAASMHRLPRLFLELAWLIGNKWERKFINIGQILDVMRAARFINQCLPQTQLYEVMRRAASIVQAREGKYLVLEEKTDASKEWKKEANFFGGNDFLVACALQFAQSGFINSKEISMMSCQTLFVVLENCAKLITMNKDKFQQYLREEGDEYVPGDSCIPDSVIDTSASNAPVADSPISVPPPPSGDTPDISGLAPPPPPPPPPDMDGVPSPPGMDGVPPPPPPPPPPPGMDGVPPPPPPPPPPPGMEGVPPPPGCPPPPPKPAGPPKKPNPAPPEKVRAIFWTKIPDVQATKTLWMQIDDSKVKLNTDNLMRIFRAAGTPAKVVRKVADPETQVQKTEEKVTLLSGDSAKSVSIMLNRFKLPPQKIVELVKNLDPSLQEDHIAAIASNMPKPDELAPFKDFSGNISQLTPPDLYFKAIADFPLFQASMEILQLRLSANSEVDEHIATLENVIKACKQVKTSKSFQFILVLILRIGNILNGGGNRGGAYGFKLSTLPKVANARAAMPGETLMSYIVNYIENKHPEMVNLSSDLNMIPAAQKADLRSIRQDLMPLKGRIESVSKAQNDGSDRFKQAAAALVRDVGSNIETALNLLNQAEQEVKNLMTTYYEDQDTSPSDFFDYILTFLNDFDAAREAIAKKKAEEEKAKREASGRPTGRKNAPINIGNQQRGLMDDLFAQIKSGKLKRVE</sequence>
<protein>
    <recommendedName>
        <fullName evidence="2">FH2 domain-containing protein</fullName>
    </recommendedName>
</protein>
<dbReference type="OrthoDB" id="1668162at2759"/>
<accession>A0A1J4K6G7</accession>
<feature type="region of interest" description="Disordered" evidence="1">
    <location>
        <begin position="686"/>
        <end position="715"/>
    </location>
</feature>
<feature type="compositionally biased region" description="Pro residues" evidence="1">
    <location>
        <begin position="240"/>
        <end position="320"/>
    </location>
</feature>
<name>A0A1J4K6G7_9EUKA</name>
<gene>
    <name evidence="3" type="ORF">TRFO_05471</name>
</gene>
<evidence type="ECO:0000313" key="3">
    <source>
        <dbReference type="EMBL" id="OHT06779.1"/>
    </source>
</evidence>
<dbReference type="Pfam" id="PF02181">
    <property type="entry name" value="FH2"/>
    <property type="match status" value="1"/>
</dbReference>
<feature type="compositionally biased region" description="Basic and acidic residues" evidence="1">
    <location>
        <begin position="686"/>
        <end position="697"/>
    </location>
</feature>